<feature type="transmembrane region" description="Helical" evidence="2">
    <location>
        <begin position="54"/>
        <end position="74"/>
    </location>
</feature>
<feature type="region of interest" description="Disordered" evidence="1">
    <location>
        <begin position="321"/>
        <end position="346"/>
    </location>
</feature>
<sequence length="362" mass="39957">MDAGSKAPLVPVTSTDHAGYIIVTIYGALFTTAVFWLVRLVFRFQKLRPRWDDGFLICSMLFAILQTVCMQLSTSAGLGKQKRTLEHGDSWEKSFFAAQLLNVLSQLCSKLSVSLLFQSFQPFKGISKANKASLVLHTAWLVASVIALALQCGPPNPWHLRADRCVSLRSLELGIDLVNIFSEVCLIALPTALMPQVQTTVQIQILVIVCFACRTAVIGTLGGHISSLHHLEIFDDPSWSYTMPAIWSQVVMNVSILTAAIPGMQQFLADLRPGMTTLTVRDAHQETSNSASVFGANSRARATAYSDSKGNSWELSKLDSVMRSKGGTRQERRHSESESVERLTPHPNNIVVTREFVSYIED</sequence>
<evidence type="ECO:0000313" key="5">
    <source>
        <dbReference type="Proteomes" id="UP001274830"/>
    </source>
</evidence>
<protein>
    <recommendedName>
        <fullName evidence="3">Rhodopsin domain-containing protein</fullName>
    </recommendedName>
</protein>
<dbReference type="Pfam" id="PF20684">
    <property type="entry name" value="Fung_rhodopsin"/>
    <property type="match status" value="1"/>
</dbReference>
<keyword evidence="2" id="KW-1133">Transmembrane helix</keyword>
<reference evidence="4" key="1">
    <citation type="submission" date="2023-07" db="EMBL/GenBank/DDBJ databases">
        <title>Black Yeasts Isolated from many extreme environments.</title>
        <authorList>
            <person name="Coleine C."/>
            <person name="Stajich J.E."/>
            <person name="Selbmann L."/>
        </authorList>
    </citation>
    <scope>NUCLEOTIDE SEQUENCE</scope>
    <source>
        <strain evidence="4">CCFEE 5485</strain>
    </source>
</reference>
<keyword evidence="2" id="KW-0472">Membrane</keyword>
<accession>A0AAE1BZL3</accession>
<evidence type="ECO:0000313" key="4">
    <source>
        <dbReference type="EMBL" id="KAK3673460.1"/>
    </source>
</evidence>
<keyword evidence="2" id="KW-0812">Transmembrane</keyword>
<evidence type="ECO:0000259" key="3">
    <source>
        <dbReference type="Pfam" id="PF20684"/>
    </source>
</evidence>
<name>A0AAE1BZL3_9PEZI</name>
<evidence type="ECO:0000256" key="2">
    <source>
        <dbReference type="SAM" id="Phobius"/>
    </source>
</evidence>
<proteinExistence type="predicted"/>
<feature type="compositionally biased region" description="Basic and acidic residues" evidence="1">
    <location>
        <begin position="321"/>
        <end position="344"/>
    </location>
</feature>
<evidence type="ECO:0000256" key="1">
    <source>
        <dbReference type="SAM" id="MobiDB-lite"/>
    </source>
</evidence>
<feature type="domain" description="Rhodopsin" evidence="3">
    <location>
        <begin position="39"/>
        <end position="268"/>
    </location>
</feature>
<organism evidence="4 5">
    <name type="scientific">Recurvomyces mirabilis</name>
    <dbReference type="NCBI Taxonomy" id="574656"/>
    <lineage>
        <taxon>Eukaryota</taxon>
        <taxon>Fungi</taxon>
        <taxon>Dikarya</taxon>
        <taxon>Ascomycota</taxon>
        <taxon>Pezizomycotina</taxon>
        <taxon>Dothideomycetes</taxon>
        <taxon>Dothideomycetidae</taxon>
        <taxon>Mycosphaerellales</taxon>
        <taxon>Teratosphaeriaceae</taxon>
        <taxon>Recurvomyces</taxon>
    </lineage>
</organism>
<keyword evidence="5" id="KW-1185">Reference proteome</keyword>
<dbReference type="PANTHER" id="PTHR38794:SF3">
    <property type="entry name" value="INTEGRAL MEMBRANE PROTEIN"/>
    <property type="match status" value="1"/>
</dbReference>
<dbReference type="Proteomes" id="UP001274830">
    <property type="component" value="Unassembled WGS sequence"/>
</dbReference>
<dbReference type="PANTHER" id="PTHR38794">
    <property type="entry name" value="INTEGRAL MEMBRANE PROTEIN"/>
    <property type="match status" value="1"/>
</dbReference>
<dbReference type="EMBL" id="JAUTXT010000025">
    <property type="protein sequence ID" value="KAK3673460.1"/>
    <property type="molecule type" value="Genomic_DNA"/>
</dbReference>
<comment type="caution">
    <text evidence="4">The sequence shown here is derived from an EMBL/GenBank/DDBJ whole genome shotgun (WGS) entry which is preliminary data.</text>
</comment>
<gene>
    <name evidence="4" type="ORF">LTR78_006694</name>
</gene>
<feature type="transmembrane region" description="Helical" evidence="2">
    <location>
        <begin position="20"/>
        <end position="42"/>
    </location>
</feature>
<dbReference type="InterPro" id="IPR049326">
    <property type="entry name" value="Rhodopsin_dom_fungi"/>
</dbReference>
<dbReference type="AlphaFoldDB" id="A0AAE1BZL3"/>